<dbReference type="OMA" id="VTQHWEC"/>
<dbReference type="Proteomes" id="UP000001056">
    <property type="component" value="Unassembled WGS sequence"/>
</dbReference>
<evidence type="ECO:0008006" key="5">
    <source>
        <dbReference type="Google" id="ProtNLM"/>
    </source>
</evidence>
<organism evidence="3 4">
    <name type="scientific">Chaetomium globosum (strain ATCC 6205 / CBS 148.51 / DSM 1962 / NBRC 6347 / NRRL 1970)</name>
    <name type="common">Soil fungus</name>
    <dbReference type="NCBI Taxonomy" id="306901"/>
    <lineage>
        <taxon>Eukaryota</taxon>
        <taxon>Fungi</taxon>
        <taxon>Dikarya</taxon>
        <taxon>Ascomycota</taxon>
        <taxon>Pezizomycotina</taxon>
        <taxon>Sordariomycetes</taxon>
        <taxon>Sordariomycetidae</taxon>
        <taxon>Sordariales</taxon>
        <taxon>Chaetomiaceae</taxon>
        <taxon>Chaetomium</taxon>
    </lineage>
</organism>
<evidence type="ECO:0000313" key="3">
    <source>
        <dbReference type="EMBL" id="EAQ85455.1"/>
    </source>
</evidence>
<proteinExistence type="predicted"/>
<dbReference type="AlphaFoldDB" id="Q2GRD5"/>
<accession>Q2GRD5</accession>
<dbReference type="VEuPathDB" id="FungiDB:CHGG_09469"/>
<evidence type="ECO:0000256" key="1">
    <source>
        <dbReference type="SAM" id="MobiDB-lite"/>
    </source>
</evidence>
<name>Q2GRD5_CHAGB</name>
<feature type="signal peptide" evidence="2">
    <location>
        <begin position="1"/>
        <end position="24"/>
    </location>
</feature>
<keyword evidence="4" id="KW-1185">Reference proteome</keyword>
<keyword evidence="2" id="KW-0732">Signal</keyword>
<sequence length="226" mass="23958">MRNHLVSFALATADAIYLPSGVNAARPCGGSNGGNFQYRLGDVRYDGPDPSKKNDLATIAASLQGSNGTPLYECVGQWPRRLGPGGTQGETDDSSHCVPKSTDSGTRPSLNIATALVPGSENASPTCVDTSKEYQSWRMENWQRSFKMEPGASPIDPKLSEDSGPSFTLKSSANGNTFNCSPSEGEDGAFAGSCTSSEGTSTTADFRFDPLLNMLEITEHWACEDA</sequence>
<dbReference type="eggNOG" id="ENOG502RN5P">
    <property type="taxonomic scope" value="Eukaryota"/>
</dbReference>
<feature type="region of interest" description="Disordered" evidence="1">
    <location>
        <begin position="81"/>
        <end position="108"/>
    </location>
</feature>
<evidence type="ECO:0000256" key="2">
    <source>
        <dbReference type="SAM" id="SignalP"/>
    </source>
</evidence>
<feature type="chain" id="PRO_5004208526" description="Ig-like domain-containing protein" evidence="2">
    <location>
        <begin position="25"/>
        <end position="226"/>
    </location>
</feature>
<evidence type="ECO:0000313" key="4">
    <source>
        <dbReference type="Proteomes" id="UP000001056"/>
    </source>
</evidence>
<dbReference type="GeneID" id="4395688"/>
<dbReference type="RefSeq" id="XP_001227396.1">
    <property type="nucleotide sequence ID" value="XM_001227395.1"/>
</dbReference>
<gene>
    <name evidence="3" type="ORF">CHGG_09469</name>
</gene>
<reference evidence="4" key="1">
    <citation type="journal article" date="2015" name="Genome Announc.">
        <title>Draft genome sequence of the cellulolytic fungus Chaetomium globosum.</title>
        <authorList>
            <person name="Cuomo C.A."/>
            <person name="Untereiner W.A."/>
            <person name="Ma L.-J."/>
            <person name="Grabherr M."/>
            <person name="Birren B.W."/>
        </authorList>
    </citation>
    <scope>NUCLEOTIDE SEQUENCE [LARGE SCALE GENOMIC DNA]</scope>
    <source>
        <strain evidence="4">ATCC 6205 / CBS 148.51 / DSM 1962 / NBRC 6347 / NRRL 1970</strain>
    </source>
</reference>
<dbReference type="HOGENOM" id="CLU_1224628_0_0_1"/>
<dbReference type="OrthoDB" id="4729605at2759"/>
<protein>
    <recommendedName>
        <fullName evidence="5">Ig-like domain-containing protein</fullName>
    </recommendedName>
</protein>
<dbReference type="InParanoid" id="Q2GRD5"/>
<dbReference type="EMBL" id="CH408034">
    <property type="protein sequence ID" value="EAQ85455.1"/>
    <property type="molecule type" value="Genomic_DNA"/>
</dbReference>